<dbReference type="EMBL" id="FPHF01000027">
    <property type="protein sequence ID" value="SFV54129.1"/>
    <property type="molecule type" value="Genomic_DNA"/>
</dbReference>
<protein>
    <submittedName>
        <fullName evidence="1">Uncharacterized protein</fullName>
    </submittedName>
</protein>
<name>A0A1W1BKV7_9ZZZZ</name>
<accession>A0A1W1BKV7</accession>
<evidence type="ECO:0000313" key="1">
    <source>
        <dbReference type="EMBL" id="SFV54129.1"/>
    </source>
</evidence>
<organism evidence="1">
    <name type="scientific">hydrothermal vent metagenome</name>
    <dbReference type="NCBI Taxonomy" id="652676"/>
    <lineage>
        <taxon>unclassified sequences</taxon>
        <taxon>metagenomes</taxon>
        <taxon>ecological metagenomes</taxon>
    </lineage>
</organism>
<dbReference type="AlphaFoldDB" id="A0A1W1BKV7"/>
<sequence>MSILLMLSAYAVKGKPAGVVTLDGMKIVETNNIFKDYAK</sequence>
<gene>
    <name evidence="1" type="ORF">MNB_SM-4-325</name>
</gene>
<reference evidence="1" key="1">
    <citation type="submission" date="2016-10" db="EMBL/GenBank/DDBJ databases">
        <authorList>
            <person name="de Groot N.N."/>
        </authorList>
    </citation>
    <scope>NUCLEOTIDE SEQUENCE</scope>
</reference>
<proteinExistence type="predicted"/>